<evidence type="ECO:0000259" key="4">
    <source>
        <dbReference type="Pfam" id="PF00248"/>
    </source>
</evidence>
<evidence type="ECO:0000313" key="6">
    <source>
        <dbReference type="Proteomes" id="UP000245771"/>
    </source>
</evidence>
<dbReference type="SUPFAM" id="SSF51430">
    <property type="entry name" value="NAD(P)-linked oxidoreductase"/>
    <property type="match status" value="1"/>
</dbReference>
<dbReference type="AlphaFoldDB" id="A0A316V1F9"/>
<feature type="domain" description="NADP-dependent oxidoreductase" evidence="4">
    <location>
        <begin position="28"/>
        <end position="333"/>
    </location>
</feature>
<dbReference type="Proteomes" id="UP000245771">
    <property type="component" value="Unassembled WGS sequence"/>
</dbReference>
<dbReference type="FunCoup" id="A0A316V1F9">
    <property type="interactions" value="9"/>
</dbReference>
<dbReference type="GeneID" id="37024889"/>
<keyword evidence="5" id="KW-0813">Transport</keyword>
<dbReference type="GO" id="GO:0016491">
    <property type="term" value="F:oxidoreductase activity"/>
    <property type="evidence" value="ECO:0007669"/>
    <property type="project" value="UniProtKB-KW"/>
</dbReference>
<dbReference type="PANTHER" id="PTHR43150">
    <property type="entry name" value="HYPERKINETIC, ISOFORM M"/>
    <property type="match status" value="1"/>
</dbReference>
<dbReference type="InterPro" id="IPR036812">
    <property type="entry name" value="NAD(P)_OxRdtase_dom_sf"/>
</dbReference>
<dbReference type="PRINTS" id="PR01577">
    <property type="entry name" value="KCNABCHANNEL"/>
</dbReference>
<keyword evidence="2" id="KW-0521">NADP</keyword>
<gene>
    <name evidence="5" type="ORF">FA14DRAFT_95085</name>
</gene>
<dbReference type="OrthoDB" id="1720422at2759"/>
<dbReference type="GO" id="GO:0034220">
    <property type="term" value="P:monoatomic ion transmembrane transport"/>
    <property type="evidence" value="ECO:0007669"/>
    <property type="project" value="UniProtKB-KW"/>
</dbReference>
<evidence type="ECO:0000256" key="2">
    <source>
        <dbReference type="ARBA" id="ARBA00022857"/>
    </source>
</evidence>
<dbReference type="EMBL" id="KZ819609">
    <property type="protein sequence ID" value="PWN31376.1"/>
    <property type="molecule type" value="Genomic_DNA"/>
</dbReference>
<keyword evidence="5" id="KW-0407">Ion channel</keyword>
<dbReference type="RefSeq" id="XP_025351678.1">
    <property type="nucleotide sequence ID" value="XM_025503108.1"/>
</dbReference>
<keyword evidence="3" id="KW-0560">Oxidoreductase</keyword>
<dbReference type="PANTHER" id="PTHR43150:SF2">
    <property type="entry name" value="HYPERKINETIC, ISOFORM M"/>
    <property type="match status" value="1"/>
</dbReference>
<evidence type="ECO:0000313" key="5">
    <source>
        <dbReference type="EMBL" id="PWN31376.1"/>
    </source>
</evidence>
<reference evidence="5 6" key="1">
    <citation type="journal article" date="2018" name="Mol. Biol. Evol.">
        <title>Broad Genomic Sampling Reveals a Smut Pathogenic Ancestry of the Fungal Clade Ustilaginomycotina.</title>
        <authorList>
            <person name="Kijpornyongpan T."/>
            <person name="Mondo S.J."/>
            <person name="Barry K."/>
            <person name="Sandor L."/>
            <person name="Lee J."/>
            <person name="Lipzen A."/>
            <person name="Pangilinan J."/>
            <person name="LaButti K."/>
            <person name="Hainaut M."/>
            <person name="Henrissat B."/>
            <person name="Grigoriev I.V."/>
            <person name="Spatafora J.W."/>
            <person name="Aime M.C."/>
        </authorList>
    </citation>
    <scope>NUCLEOTIDE SEQUENCE [LARGE SCALE GENOMIC DNA]</scope>
    <source>
        <strain evidence="5 6">MCA 3882</strain>
    </source>
</reference>
<accession>A0A316V1F9</accession>
<evidence type="ECO:0000256" key="1">
    <source>
        <dbReference type="ARBA" id="ARBA00006515"/>
    </source>
</evidence>
<organism evidence="5 6">
    <name type="scientific">Meira miltonrushii</name>
    <dbReference type="NCBI Taxonomy" id="1280837"/>
    <lineage>
        <taxon>Eukaryota</taxon>
        <taxon>Fungi</taxon>
        <taxon>Dikarya</taxon>
        <taxon>Basidiomycota</taxon>
        <taxon>Ustilaginomycotina</taxon>
        <taxon>Exobasidiomycetes</taxon>
        <taxon>Exobasidiales</taxon>
        <taxon>Brachybasidiaceae</taxon>
        <taxon>Meira</taxon>
    </lineage>
</organism>
<evidence type="ECO:0000256" key="3">
    <source>
        <dbReference type="ARBA" id="ARBA00023002"/>
    </source>
</evidence>
<name>A0A316V1F9_9BASI</name>
<dbReference type="InParanoid" id="A0A316V1F9"/>
<keyword evidence="5" id="KW-0406">Ion transport</keyword>
<dbReference type="InterPro" id="IPR023210">
    <property type="entry name" value="NADP_OxRdtase_dom"/>
</dbReference>
<protein>
    <submittedName>
        <fullName evidence="5">Putative potassium channel beta subunit protein</fullName>
    </submittedName>
</protein>
<keyword evidence="6" id="KW-1185">Reference proteome</keyword>
<sequence>MSRPEYDPKNMRFRRYGNSGLRMSLFSLGGWLTYGGSVEDNATKEIMKLAFENGINTFDTAEVYSSGKCETSMGKAIKELGWRRSDVVMVTKIFFGTGGKEPNARGLSRKHIIEGANASLERAQLEYWDVIMAHRCDISTPMVEIVKAFNHLIQTGKCFYWGISCWTAQQIQEAYGIAERLGLEPPLADQQHYSALYREPVEKEYMPLYSRYKLGIMAWSPLEGGLLTGKYNGGIPQGSRLDVLKDSFKQTLEKLQSPEGKSQIEKVQKLTKIADSLSCSTTVLSLAWAAKNENVTTVILGATKTEQLLENLKALDVIDKLTPDILHQIEEVLANKPEPLPNYGREM</sequence>
<dbReference type="Gene3D" id="3.20.20.100">
    <property type="entry name" value="NADP-dependent oxidoreductase domain"/>
    <property type="match status" value="1"/>
</dbReference>
<dbReference type="Pfam" id="PF00248">
    <property type="entry name" value="Aldo_ket_red"/>
    <property type="match status" value="1"/>
</dbReference>
<dbReference type="STRING" id="1280837.A0A316V1F9"/>
<comment type="similarity">
    <text evidence="1">Belongs to the shaker potassium channel beta subunit family.</text>
</comment>
<dbReference type="InterPro" id="IPR005399">
    <property type="entry name" value="K_chnl_volt-dep_bsu_KCNAB-rel"/>
</dbReference>
<proteinExistence type="inferred from homology"/>